<name>A0ACD4RFT0_9BACI</name>
<evidence type="ECO:0000313" key="1">
    <source>
        <dbReference type="EMBL" id="WHZ59035.1"/>
    </source>
</evidence>
<evidence type="ECO:0000313" key="2">
    <source>
        <dbReference type="Proteomes" id="UP001226091"/>
    </source>
</evidence>
<dbReference type="Proteomes" id="UP001226091">
    <property type="component" value="Chromosome"/>
</dbReference>
<organism evidence="1 2">
    <name type="scientific">Metabacillus hrfriensis</name>
    <dbReference type="NCBI Taxonomy" id="3048891"/>
    <lineage>
        <taxon>Bacteria</taxon>
        <taxon>Bacillati</taxon>
        <taxon>Bacillota</taxon>
        <taxon>Bacilli</taxon>
        <taxon>Bacillales</taxon>
        <taxon>Bacillaceae</taxon>
        <taxon>Metabacillus</taxon>
    </lineage>
</organism>
<accession>A0ACD4RFT0</accession>
<keyword evidence="2" id="KW-1185">Reference proteome</keyword>
<reference evidence="2" key="1">
    <citation type="journal article" date="2025" name="Aquaculture">
        <title>Assessment of the bioflocculant production and safety properties of Metabacillus hrfriensis sp. nov. based on phenotypic and whole-genome sequencing analysis.</title>
        <authorList>
            <person name="Zhang R."/>
            <person name="Zhao Z."/>
            <person name="Luo L."/>
            <person name="Wang S."/>
            <person name="Guo K."/>
            <person name="Xu W."/>
        </authorList>
    </citation>
    <scope>NUCLEOTIDE SEQUENCE [LARGE SCALE GENOMIC DNA]</scope>
    <source>
        <strain evidence="2">CT-WN-B3</strain>
    </source>
</reference>
<gene>
    <name evidence="1" type="ORF">QLQ22_06780</name>
</gene>
<sequence>MKGIIPVKVEIPAIYVEANIEQIGILANGQMGVPREINDVGWFEPGVSR</sequence>
<dbReference type="EMBL" id="CP126116">
    <property type="protein sequence ID" value="WHZ59035.1"/>
    <property type="molecule type" value="Genomic_DNA"/>
</dbReference>
<protein>
    <submittedName>
        <fullName evidence="1">Uncharacterized protein</fullName>
    </submittedName>
</protein>
<proteinExistence type="predicted"/>